<name>A0ACC0F0H7_9ERIC</name>
<dbReference type="Proteomes" id="UP001060215">
    <property type="component" value="Chromosome 11"/>
</dbReference>
<keyword evidence="2" id="KW-1185">Reference proteome</keyword>
<gene>
    <name evidence="1" type="ORF">LOK49_LG15G02369</name>
</gene>
<evidence type="ECO:0000313" key="1">
    <source>
        <dbReference type="EMBL" id="KAI7982060.1"/>
    </source>
</evidence>
<accession>A0ACC0F0H7</accession>
<protein>
    <submittedName>
        <fullName evidence="1">Uncharacterized protein</fullName>
    </submittedName>
</protein>
<comment type="caution">
    <text evidence="1">The sequence shown here is derived from an EMBL/GenBank/DDBJ whole genome shotgun (WGS) entry which is preliminary data.</text>
</comment>
<reference evidence="1 2" key="1">
    <citation type="journal article" date="2022" name="Plant J.">
        <title>Chromosome-level genome of Camellia lanceoleosa provides a valuable resource for understanding genome evolution and self-incompatibility.</title>
        <authorList>
            <person name="Gong W."/>
            <person name="Xiao S."/>
            <person name="Wang L."/>
            <person name="Liao Z."/>
            <person name="Chang Y."/>
            <person name="Mo W."/>
            <person name="Hu G."/>
            <person name="Li W."/>
            <person name="Zhao G."/>
            <person name="Zhu H."/>
            <person name="Hu X."/>
            <person name="Ji K."/>
            <person name="Xiang X."/>
            <person name="Song Q."/>
            <person name="Yuan D."/>
            <person name="Jin S."/>
            <person name="Zhang L."/>
        </authorList>
    </citation>
    <scope>NUCLEOTIDE SEQUENCE [LARGE SCALE GENOMIC DNA]</scope>
    <source>
        <strain evidence="1">SQ_2022a</strain>
    </source>
</reference>
<sequence>MTTTFTTSSLSPSKSSPLIASPPSLANAQYGDDRVNRHIFIDHFKYVDSTDNGTQNVGLQEQWLEAWWPSSDDEFAFVVEDDLELSPLYYKFLRETKVNMETNCNWIVVHAFSCTSWFPRPWKEFRLWYDTHKGKGIKPFLQGMVTTGWYKKMGEKIWTPWFIKFIHCRGYFNLYTNFSQERAFSISHRDAGVNYGNTAGPDSYLPDEDFNLLERAGPDSYLLDEDFNLLETQPLSKLKWYDFCFRQVLPDRVVRSFDELGSVLCSMQKLETIILVAMMVGTEKGKDLFSMDGGNFMYIVAKALEQKRVKIKGIDEMSFGVNINASNVNQTSLGDGKKMVFWSFEMGLDLVWKHLEELGLWIIDGDYLCSKVVCHQS</sequence>
<dbReference type="EMBL" id="CM045768">
    <property type="protein sequence ID" value="KAI7982060.1"/>
    <property type="molecule type" value="Genomic_DNA"/>
</dbReference>
<proteinExistence type="predicted"/>
<organism evidence="1 2">
    <name type="scientific">Camellia lanceoleosa</name>
    <dbReference type="NCBI Taxonomy" id="1840588"/>
    <lineage>
        <taxon>Eukaryota</taxon>
        <taxon>Viridiplantae</taxon>
        <taxon>Streptophyta</taxon>
        <taxon>Embryophyta</taxon>
        <taxon>Tracheophyta</taxon>
        <taxon>Spermatophyta</taxon>
        <taxon>Magnoliopsida</taxon>
        <taxon>eudicotyledons</taxon>
        <taxon>Gunneridae</taxon>
        <taxon>Pentapetalae</taxon>
        <taxon>asterids</taxon>
        <taxon>Ericales</taxon>
        <taxon>Theaceae</taxon>
        <taxon>Camellia</taxon>
    </lineage>
</organism>
<evidence type="ECO:0000313" key="2">
    <source>
        <dbReference type="Proteomes" id="UP001060215"/>
    </source>
</evidence>